<protein>
    <submittedName>
        <fullName evidence="2">CBO0543 family protein</fullName>
    </submittedName>
</protein>
<keyword evidence="1" id="KW-1133">Transmembrane helix</keyword>
<keyword evidence="1" id="KW-0472">Membrane</keyword>
<evidence type="ECO:0000256" key="1">
    <source>
        <dbReference type="SAM" id="Phobius"/>
    </source>
</evidence>
<sequence>MKERKLLHIITAIGIAGWALLFRRKGDFKDWFLIYLFKTLVSTLIDSPVTKAKYVQYPNRYFSKLFDSNIVFLYILFPLSCVMYNQLTYKMKPMKTIFSVFLFSVPMALIENILEKNTNLVEYRKGWNGYYTVAVLSVTFWIVRLFIEGIRFIEKKRKPADDTPKQEFSRVEFY</sequence>
<gene>
    <name evidence="2" type="ORF">ACFFH4_20010</name>
</gene>
<feature type="transmembrane region" description="Helical" evidence="1">
    <location>
        <begin position="61"/>
        <end position="84"/>
    </location>
</feature>
<organism evidence="2 3">
    <name type="scientific">Halalkalibacter alkalisediminis</name>
    <dbReference type="NCBI Taxonomy" id="935616"/>
    <lineage>
        <taxon>Bacteria</taxon>
        <taxon>Bacillati</taxon>
        <taxon>Bacillota</taxon>
        <taxon>Bacilli</taxon>
        <taxon>Bacillales</taxon>
        <taxon>Bacillaceae</taxon>
        <taxon>Halalkalibacter</taxon>
    </lineage>
</organism>
<dbReference type="Proteomes" id="UP001589833">
    <property type="component" value="Unassembled WGS sequence"/>
</dbReference>
<dbReference type="EMBL" id="JBHLTR010000054">
    <property type="protein sequence ID" value="MFC0561235.1"/>
    <property type="molecule type" value="Genomic_DNA"/>
</dbReference>
<evidence type="ECO:0000313" key="2">
    <source>
        <dbReference type="EMBL" id="MFC0561235.1"/>
    </source>
</evidence>
<name>A0ABV6NKD0_9BACI</name>
<dbReference type="NCBIfam" id="NF041644">
    <property type="entry name" value="CBO0543_fam"/>
    <property type="match status" value="1"/>
</dbReference>
<dbReference type="InterPro" id="IPR048147">
    <property type="entry name" value="CBO0543-like"/>
</dbReference>
<feature type="transmembrane region" description="Helical" evidence="1">
    <location>
        <begin position="96"/>
        <end position="114"/>
    </location>
</feature>
<feature type="transmembrane region" description="Helical" evidence="1">
    <location>
        <begin position="31"/>
        <end position="49"/>
    </location>
</feature>
<keyword evidence="1" id="KW-0812">Transmembrane</keyword>
<reference evidence="2 3" key="1">
    <citation type="submission" date="2024-09" db="EMBL/GenBank/DDBJ databases">
        <authorList>
            <person name="Sun Q."/>
            <person name="Mori K."/>
        </authorList>
    </citation>
    <scope>NUCLEOTIDE SEQUENCE [LARGE SCALE GENOMIC DNA]</scope>
    <source>
        <strain evidence="2 3">NCAIM B.02301</strain>
    </source>
</reference>
<keyword evidence="3" id="KW-1185">Reference proteome</keyword>
<feature type="transmembrane region" description="Helical" evidence="1">
    <location>
        <begin position="6"/>
        <end position="22"/>
    </location>
</feature>
<feature type="transmembrane region" description="Helical" evidence="1">
    <location>
        <begin position="129"/>
        <end position="147"/>
    </location>
</feature>
<dbReference type="RefSeq" id="WP_273842689.1">
    <property type="nucleotide sequence ID" value="NZ_JAQQWT010000005.1"/>
</dbReference>
<proteinExistence type="predicted"/>
<accession>A0ABV6NKD0</accession>
<evidence type="ECO:0000313" key="3">
    <source>
        <dbReference type="Proteomes" id="UP001589833"/>
    </source>
</evidence>
<comment type="caution">
    <text evidence="2">The sequence shown here is derived from an EMBL/GenBank/DDBJ whole genome shotgun (WGS) entry which is preliminary data.</text>
</comment>